<keyword evidence="2" id="KW-0732">Signal</keyword>
<dbReference type="AlphaFoldDB" id="A0A1H4H8B2"/>
<accession>A0A1H4H8B2</accession>
<organism evidence="3 4">
    <name type="scientific">Thalassobacillus cyri</name>
    <dbReference type="NCBI Taxonomy" id="571932"/>
    <lineage>
        <taxon>Bacteria</taxon>
        <taxon>Bacillati</taxon>
        <taxon>Bacillota</taxon>
        <taxon>Bacilli</taxon>
        <taxon>Bacillales</taxon>
        <taxon>Bacillaceae</taxon>
        <taxon>Thalassobacillus</taxon>
    </lineage>
</organism>
<feature type="signal peptide" evidence="2">
    <location>
        <begin position="1"/>
        <end position="20"/>
    </location>
</feature>
<gene>
    <name evidence="3" type="ORF">SAMN05421743_12411</name>
</gene>
<keyword evidence="4" id="KW-1185">Reference proteome</keyword>
<dbReference type="STRING" id="571932.SAMN05421743_12411"/>
<evidence type="ECO:0008006" key="5">
    <source>
        <dbReference type="Google" id="ProtNLM"/>
    </source>
</evidence>
<evidence type="ECO:0000313" key="3">
    <source>
        <dbReference type="EMBL" id="SEB18009.1"/>
    </source>
</evidence>
<evidence type="ECO:0000256" key="2">
    <source>
        <dbReference type="SAM" id="SignalP"/>
    </source>
</evidence>
<feature type="chain" id="PRO_5038455106" description="Phr family secreted Rap phosphatase inhibitor" evidence="2">
    <location>
        <begin position="21"/>
        <end position="40"/>
    </location>
</feature>
<name>A0A1H4H8B2_9BACI</name>
<evidence type="ECO:0000256" key="1">
    <source>
        <dbReference type="SAM" id="MobiDB-lite"/>
    </source>
</evidence>
<dbReference type="EMBL" id="FNQR01000024">
    <property type="protein sequence ID" value="SEB18009.1"/>
    <property type="molecule type" value="Genomic_DNA"/>
</dbReference>
<feature type="region of interest" description="Disordered" evidence="1">
    <location>
        <begin position="21"/>
        <end position="40"/>
    </location>
</feature>
<sequence length="40" mass="4306">MKKLFLVLGVLFLVSTAGYASHDMAGNDSDYPEVKSMGNV</sequence>
<dbReference type="RefSeq" id="WP_281243082.1">
    <property type="nucleotide sequence ID" value="NZ_FNQR01000024.1"/>
</dbReference>
<evidence type="ECO:0000313" key="4">
    <source>
        <dbReference type="Proteomes" id="UP000198584"/>
    </source>
</evidence>
<dbReference type="Proteomes" id="UP000198584">
    <property type="component" value="Unassembled WGS sequence"/>
</dbReference>
<protein>
    <recommendedName>
        <fullName evidence="5">Phr family secreted Rap phosphatase inhibitor</fullName>
    </recommendedName>
</protein>
<proteinExistence type="predicted"/>
<reference evidence="4" key="1">
    <citation type="submission" date="2016-10" db="EMBL/GenBank/DDBJ databases">
        <authorList>
            <person name="Varghese N."/>
            <person name="Submissions S."/>
        </authorList>
    </citation>
    <scope>NUCLEOTIDE SEQUENCE [LARGE SCALE GENOMIC DNA]</scope>
    <source>
        <strain evidence="4">CCM7597</strain>
    </source>
</reference>